<feature type="transmembrane region" description="Helical" evidence="6">
    <location>
        <begin position="97"/>
        <end position="118"/>
    </location>
</feature>
<dbReference type="OrthoDB" id="5874078at2759"/>
<accession>A0A8S1HTT2</accession>
<evidence type="ECO:0000313" key="8">
    <source>
        <dbReference type="Proteomes" id="UP000835052"/>
    </source>
</evidence>
<feature type="transmembrane region" description="Helical" evidence="6">
    <location>
        <begin position="214"/>
        <end position="237"/>
    </location>
</feature>
<keyword evidence="5 6" id="KW-0472">Membrane</keyword>
<dbReference type="PANTHER" id="PTHR23128:SF139">
    <property type="entry name" value="SERPENTINE RECEPTOR CLASS EPSILON-1-RELATED"/>
    <property type="match status" value="1"/>
</dbReference>
<protein>
    <submittedName>
        <fullName evidence="7">Uncharacterized protein</fullName>
    </submittedName>
</protein>
<evidence type="ECO:0000256" key="4">
    <source>
        <dbReference type="ARBA" id="ARBA00022989"/>
    </source>
</evidence>
<organism evidence="7 8">
    <name type="scientific">Caenorhabditis auriculariae</name>
    <dbReference type="NCBI Taxonomy" id="2777116"/>
    <lineage>
        <taxon>Eukaryota</taxon>
        <taxon>Metazoa</taxon>
        <taxon>Ecdysozoa</taxon>
        <taxon>Nematoda</taxon>
        <taxon>Chromadorea</taxon>
        <taxon>Rhabditida</taxon>
        <taxon>Rhabditina</taxon>
        <taxon>Rhabditomorpha</taxon>
        <taxon>Rhabditoidea</taxon>
        <taxon>Rhabditidae</taxon>
        <taxon>Peloderinae</taxon>
        <taxon>Caenorhabditis</taxon>
    </lineage>
</organism>
<dbReference type="PANTHER" id="PTHR23128">
    <property type="entry name" value="SERPENTINE RECEPTOR, CLASS E (EPSILON)-RELATED"/>
    <property type="match status" value="1"/>
</dbReference>
<dbReference type="Proteomes" id="UP000835052">
    <property type="component" value="Unassembled WGS sequence"/>
</dbReference>
<keyword evidence="3 6" id="KW-0812">Transmembrane</keyword>
<evidence type="ECO:0000256" key="1">
    <source>
        <dbReference type="ARBA" id="ARBA00004141"/>
    </source>
</evidence>
<proteinExistence type="inferred from homology"/>
<dbReference type="AlphaFoldDB" id="A0A8S1HTT2"/>
<keyword evidence="4 6" id="KW-1133">Transmembrane helix</keyword>
<dbReference type="GO" id="GO:0007606">
    <property type="term" value="P:sensory perception of chemical stimulus"/>
    <property type="evidence" value="ECO:0007669"/>
    <property type="project" value="InterPro"/>
</dbReference>
<name>A0A8S1HTT2_9PELO</name>
<comment type="subcellular location">
    <subcellularLocation>
        <location evidence="1">Membrane</location>
        <topology evidence="1">Multi-pass membrane protein</topology>
    </subcellularLocation>
</comment>
<comment type="caution">
    <text evidence="7">The sequence shown here is derived from an EMBL/GenBank/DDBJ whole genome shotgun (WGS) entry which is preliminary data.</text>
</comment>
<dbReference type="InterPro" id="IPR004151">
    <property type="entry name" value="7TM_GPCR_serpentine_rcpt_Sre"/>
</dbReference>
<keyword evidence="8" id="KW-1185">Reference proteome</keyword>
<feature type="transmembrane region" description="Helical" evidence="6">
    <location>
        <begin position="187"/>
        <end position="208"/>
    </location>
</feature>
<dbReference type="GO" id="GO:0016020">
    <property type="term" value="C:membrane"/>
    <property type="evidence" value="ECO:0007669"/>
    <property type="project" value="UniProtKB-SubCell"/>
</dbReference>
<dbReference type="EMBL" id="CAJGYM010000137">
    <property type="protein sequence ID" value="CAD6198760.1"/>
    <property type="molecule type" value="Genomic_DNA"/>
</dbReference>
<reference evidence="7" key="1">
    <citation type="submission" date="2020-10" db="EMBL/GenBank/DDBJ databases">
        <authorList>
            <person name="Kikuchi T."/>
        </authorList>
    </citation>
    <scope>NUCLEOTIDE SEQUENCE</scope>
    <source>
        <strain evidence="7">NKZ352</strain>
    </source>
</reference>
<evidence type="ECO:0000256" key="3">
    <source>
        <dbReference type="ARBA" id="ARBA00022692"/>
    </source>
</evidence>
<comment type="similarity">
    <text evidence="2">Belongs to the nematode receptor-like protein sre family.</text>
</comment>
<feature type="transmembrane region" description="Helical" evidence="6">
    <location>
        <begin position="138"/>
        <end position="158"/>
    </location>
</feature>
<evidence type="ECO:0000313" key="7">
    <source>
        <dbReference type="EMBL" id="CAD6198760.1"/>
    </source>
</evidence>
<evidence type="ECO:0000256" key="5">
    <source>
        <dbReference type="ARBA" id="ARBA00023136"/>
    </source>
</evidence>
<feature type="transmembrane region" description="Helical" evidence="6">
    <location>
        <begin position="56"/>
        <end position="77"/>
    </location>
</feature>
<gene>
    <name evidence="7" type="ORF">CAUJ_LOCUS14666</name>
</gene>
<dbReference type="Pfam" id="PF03125">
    <property type="entry name" value="Sre"/>
    <property type="match status" value="1"/>
</dbReference>
<feature type="transmembrane region" description="Helical" evidence="6">
    <location>
        <begin position="164"/>
        <end position="182"/>
    </location>
</feature>
<evidence type="ECO:0000256" key="6">
    <source>
        <dbReference type="SAM" id="Phobius"/>
    </source>
</evidence>
<feature type="transmembrane region" description="Helical" evidence="6">
    <location>
        <begin position="20"/>
        <end position="44"/>
    </location>
</feature>
<sequence length="312" mass="35916">MLLQYRQTNCSQWPDQCPFITFLVFSELCLLSHNSLCFIVGIYVVHLTPFHFNLKVLLFTLFSNYFLSIASRCLVILYENEWITLEGDPENHWPILIASWFRVYYMVFAVNAVGSLAFERYFATIWAVNYEKKKRKWISYLIVSMMLISGSIVSTVILLEFFSLIPLVIIGVGTNIFFLALLRNAVIICTGGNSVCGCIMIASFSEVFKGVQAVYVHSAFNLSMAVFVIVLSLTCLLSDDSYRKQFFSIAIVRLFSNLLLRPCYAEELKKANTVADVVKNETHIYFTSLAEQWEQYRPPEVYLKKRSTLEKM</sequence>
<evidence type="ECO:0000256" key="2">
    <source>
        <dbReference type="ARBA" id="ARBA00006803"/>
    </source>
</evidence>